<dbReference type="SUPFAM" id="SSF51679">
    <property type="entry name" value="Bacterial luciferase-like"/>
    <property type="match status" value="1"/>
</dbReference>
<dbReference type="RefSeq" id="WP_220169100.1">
    <property type="nucleotide sequence ID" value="NZ_JAIBOA010000019.1"/>
</dbReference>
<dbReference type="InterPro" id="IPR011251">
    <property type="entry name" value="Luciferase-like_dom"/>
</dbReference>
<dbReference type="CDD" id="cd01094">
    <property type="entry name" value="Alkanesulfonate_monoxygenase"/>
    <property type="match status" value="1"/>
</dbReference>
<protein>
    <submittedName>
        <fullName evidence="6">LLM class flavin-dependent oxidoreductase</fullName>
    </submittedName>
</protein>
<keyword evidence="1" id="KW-0285">Flavoprotein</keyword>
<sequence>MIGGAPADRYAGPLLGSPNRLKLAVFSANMAGGANLTHAPEAPQGTWTESVRIAQAADRAGIEALIPVARWRGMAAPARREAHRSFESFTWAAGIAAVTGRIQVFATFHIPVTHPVAAAKQIATVDHISGGRFAVNVVAGWNEDEFGMFGLEQREHDDRYAVADEWTTFLKRIWAAEEEFDFTGRYFTARRVLSEPKPVQRGRPVIMNAGFSPAGRDFAARHADLTFAMVPGVEQAARVVPELKAQVERDHGRKLSVFAGAHVVCAGTEDEARRAYARMVDEVGDREAAANAIRLLIPNSASGDFDADGMAAAAIAGFFALPLVGTPDSVVAQMAELADAGLDGLALSWLDYHAGLDQYVRELRPRLIAAGLRER</sequence>
<evidence type="ECO:0000259" key="5">
    <source>
        <dbReference type="Pfam" id="PF00296"/>
    </source>
</evidence>
<reference evidence="6 7" key="1">
    <citation type="submission" date="2021-07" db="EMBL/GenBank/DDBJ databases">
        <title>Actinomadura sp. PM05-2 isolated from lichen.</title>
        <authorList>
            <person name="Somphong A."/>
            <person name="Phongsopitanun W."/>
            <person name="Tanasupawat S."/>
            <person name="Peongsungnone V."/>
        </authorList>
    </citation>
    <scope>NUCLEOTIDE SEQUENCE [LARGE SCALE GENOMIC DNA]</scope>
    <source>
        <strain evidence="6 7">PM05-2</strain>
    </source>
</reference>
<accession>A0ABS7G2I5</accession>
<proteinExistence type="predicted"/>
<name>A0ABS7G2I5_9ACTN</name>
<feature type="domain" description="Luciferase-like" evidence="5">
    <location>
        <begin position="41"/>
        <end position="343"/>
    </location>
</feature>
<keyword evidence="3" id="KW-0560">Oxidoreductase</keyword>
<evidence type="ECO:0000313" key="7">
    <source>
        <dbReference type="Proteomes" id="UP000774570"/>
    </source>
</evidence>
<gene>
    <name evidence="6" type="ORF">K1Y72_26000</name>
</gene>
<dbReference type="InterPro" id="IPR050172">
    <property type="entry name" value="SsuD_RutA_monooxygenase"/>
</dbReference>
<keyword evidence="4" id="KW-0503">Monooxygenase</keyword>
<organism evidence="6 7">
    <name type="scientific">Actinomadura parmotrematis</name>
    <dbReference type="NCBI Taxonomy" id="2864039"/>
    <lineage>
        <taxon>Bacteria</taxon>
        <taxon>Bacillati</taxon>
        <taxon>Actinomycetota</taxon>
        <taxon>Actinomycetes</taxon>
        <taxon>Streptosporangiales</taxon>
        <taxon>Thermomonosporaceae</taxon>
        <taxon>Actinomadura</taxon>
    </lineage>
</organism>
<dbReference type="PANTHER" id="PTHR42847:SF4">
    <property type="entry name" value="ALKANESULFONATE MONOOXYGENASE-RELATED"/>
    <property type="match status" value="1"/>
</dbReference>
<dbReference type="Pfam" id="PF00296">
    <property type="entry name" value="Bac_luciferase"/>
    <property type="match status" value="1"/>
</dbReference>
<dbReference type="Gene3D" id="3.20.20.30">
    <property type="entry name" value="Luciferase-like domain"/>
    <property type="match status" value="1"/>
</dbReference>
<keyword evidence="2" id="KW-0288">FMN</keyword>
<dbReference type="PANTHER" id="PTHR42847">
    <property type="entry name" value="ALKANESULFONATE MONOOXYGENASE"/>
    <property type="match status" value="1"/>
</dbReference>
<evidence type="ECO:0000256" key="1">
    <source>
        <dbReference type="ARBA" id="ARBA00022630"/>
    </source>
</evidence>
<evidence type="ECO:0000256" key="2">
    <source>
        <dbReference type="ARBA" id="ARBA00022643"/>
    </source>
</evidence>
<comment type="caution">
    <text evidence="6">The sequence shown here is derived from an EMBL/GenBank/DDBJ whole genome shotgun (WGS) entry which is preliminary data.</text>
</comment>
<dbReference type="Proteomes" id="UP000774570">
    <property type="component" value="Unassembled WGS sequence"/>
</dbReference>
<evidence type="ECO:0000256" key="3">
    <source>
        <dbReference type="ARBA" id="ARBA00023002"/>
    </source>
</evidence>
<evidence type="ECO:0000256" key="4">
    <source>
        <dbReference type="ARBA" id="ARBA00023033"/>
    </source>
</evidence>
<dbReference type="InterPro" id="IPR036661">
    <property type="entry name" value="Luciferase-like_sf"/>
</dbReference>
<evidence type="ECO:0000313" key="6">
    <source>
        <dbReference type="EMBL" id="MBW8485858.1"/>
    </source>
</evidence>
<keyword evidence="7" id="KW-1185">Reference proteome</keyword>
<dbReference type="EMBL" id="JAIBOA010000019">
    <property type="protein sequence ID" value="MBW8485858.1"/>
    <property type="molecule type" value="Genomic_DNA"/>
</dbReference>